<dbReference type="Proteomes" id="UP000646053">
    <property type="component" value="Unassembled WGS sequence"/>
</dbReference>
<gene>
    <name evidence="1" type="ORF">GS601_12290</name>
</gene>
<evidence type="ECO:0000313" key="1">
    <source>
        <dbReference type="EMBL" id="NDJ18057.1"/>
    </source>
</evidence>
<proteinExistence type="predicted"/>
<organism evidence="1 2">
    <name type="scientific">Myxacorys almedinensis A</name>
    <dbReference type="NCBI Taxonomy" id="2690445"/>
    <lineage>
        <taxon>Bacteria</taxon>
        <taxon>Bacillati</taxon>
        <taxon>Cyanobacteriota</taxon>
        <taxon>Cyanophyceae</taxon>
        <taxon>Leptolyngbyales</taxon>
        <taxon>Leptolyngbyaceae</taxon>
        <taxon>Myxacorys</taxon>
        <taxon>Myxacorys almedinensis</taxon>
    </lineage>
</organism>
<evidence type="ECO:0000313" key="2">
    <source>
        <dbReference type="Proteomes" id="UP000646053"/>
    </source>
</evidence>
<comment type="caution">
    <text evidence="1">The sequence shown here is derived from an EMBL/GenBank/DDBJ whole genome shotgun (WGS) entry which is preliminary data.</text>
</comment>
<accession>A0A8J7Z0L2</accession>
<keyword evidence="2" id="KW-1185">Reference proteome</keyword>
<name>A0A8J7Z0L2_9CYAN</name>
<dbReference type="AlphaFoldDB" id="A0A8J7Z0L2"/>
<dbReference type="RefSeq" id="WP_162423570.1">
    <property type="nucleotide sequence ID" value="NZ_WVIE01000012.1"/>
</dbReference>
<protein>
    <submittedName>
        <fullName evidence="1">Uncharacterized protein</fullName>
    </submittedName>
</protein>
<reference evidence="1" key="1">
    <citation type="submission" date="2019-12" db="EMBL/GenBank/DDBJ databases">
        <title>High-Quality draft genome sequences of three cyanobacteria isolated from the limestone walls of the Old Cathedral of Coimbra.</title>
        <authorList>
            <person name="Tiago I."/>
            <person name="Soares F."/>
            <person name="Portugal A."/>
        </authorList>
    </citation>
    <scope>NUCLEOTIDE SEQUENCE</scope>
    <source>
        <strain evidence="1">A</strain>
    </source>
</reference>
<dbReference type="EMBL" id="WVIE01000012">
    <property type="protein sequence ID" value="NDJ18057.1"/>
    <property type="molecule type" value="Genomic_DNA"/>
</dbReference>
<sequence length="49" mass="5277">MAGNRAAVSPVTIGVSIHLEPELLYRFFAEPSGELPLELQPLVQGEDGQ</sequence>